<feature type="domain" description="HTH merR-type" evidence="2">
    <location>
        <begin position="3"/>
        <end position="72"/>
    </location>
</feature>
<dbReference type="AlphaFoldDB" id="A0A1M7RDU9"/>
<dbReference type="InterPro" id="IPR047057">
    <property type="entry name" value="MerR_fam"/>
</dbReference>
<dbReference type="PROSITE" id="PS50937">
    <property type="entry name" value="HTH_MERR_2"/>
    <property type="match status" value="1"/>
</dbReference>
<dbReference type="SMART" id="SM00422">
    <property type="entry name" value="HTH_MERR"/>
    <property type="match status" value="1"/>
</dbReference>
<keyword evidence="4" id="KW-1185">Reference proteome</keyword>
<gene>
    <name evidence="3" type="ORF">SAMN05443668_110188</name>
</gene>
<name>A0A1M7RDU9_9ACTN</name>
<dbReference type="PRINTS" id="PR00040">
    <property type="entry name" value="HTHMERR"/>
</dbReference>
<accession>A0A1M7RDU9</accession>
<dbReference type="PANTHER" id="PTHR30204">
    <property type="entry name" value="REDOX-CYCLING DRUG-SENSING TRANSCRIPTIONAL ACTIVATOR SOXR"/>
    <property type="match status" value="1"/>
</dbReference>
<evidence type="ECO:0000256" key="1">
    <source>
        <dbReference type="ARBA" id="ARBA00023125"/>
    </source>
</evidence>
<dbReference type="GO" id="GO:0003700">
    <property type="term" value="F:DNA-binding transcription factor activity"/>
    <property type="evidence" value="ECO:0007669"/>
    <property type="project" value="InterPro"/>
</dbReference>
<dbReference type="GO" id="GO:0003677">
    <property type="term" value="F:DNA binding"/>
    <property type="evidence" value="ECO:0007669"/>
    <property type="project" value="UniProtKB-KW"/>
</dbReference>
<dbReference type="InterPro" id="IPR009061">
    <property type="entry name" value="DNA-bd_dom_put_sf"/>
</dbReference>
<dbReference type="Proteomes" id="UP000184440">
    <property type="component" value="Unassembled WGS sequence"/>
</dbReference>
<dbReference type="Gene3D" id="1.10.1660.10">
    <property type="match status" value="1"/>
</dbReference>
<proteinExistence type="predicted"/>
<dbReference type="InterPro" id="IPR000551">
    <property type="entry name" value="MerR-type_HTH_dom"/>
</dbReference>
<dbReference type="SUPFAM" id="SSF46955">
    <property type="entry name" value="Putative DNA-binding domain"/>
    <property type="match status" value="1"/>
</dbReference>
<reference evidence="3 4" key="1">
    <citation type="submission" date="2016-11" db="EMBL/GenBank/DDBJ databases">
        <authorList>
            <person name="Jaros S."/>
            <person name="Januszkiewicz K."/>
            <person name="Wedrychowicz H."/>
        </authorList>
    </citation>
    <scope>NUCLEOTIDE SEQUENCE [LARGE SCALE GENOMIC DNA]</scope>
    <source>
        <strain evidence="3 4">DSM 46144</strain>
    </source>
</reference>
<dbReference type="STRING" id="134849.SAMN05443668_110188"/>
<dbReference type="PANTHER" id="PTHR30204:SF93">
    <property type="entry name" value="HTH MERR-TYPE DOMAIN-CONTAINING PROTEIN"/>
    <property type="match status" value="1"/>
</dbReference>
<evidence type="ECO:0000313" key="4">
    <source>
        <dbReference type="Proteomes" id="UP000184440"/>
    </source>
</evidence>
<sequence length="310" mass="34101">MTRYSIGDLARRTGLTVKAIRFYADRGIVPPSGRNAAGHRVYDEDAAARLRLVRSLRDLGVDLATIRRILERDVTLADVASRHADALDVQIRALRFRRAVLTAIAAHGPDIEEISMVQRLATLSEDERRRLVDEFLTATFDGLERTDPAFVGIRRSLTPTLPDDADPAVVDAWIELVELAQDPEFRASMRRLAEQHAADREPGTVPRPEAVAVVRAHLPAGTTATPPSSPAAARVVTTVAGAYARVTGEPDTPALRKRLRARLELANDPRRERYESLLATVNGWPPNDPVEPTLTWCIQALRAHPGTMTG</sequence>
<protein>
    <submittedName>
        <fullName evidence="3">DNA-binding transcriptional regulator, MerR family</fullName>
    </submittedName>
</protein>
<dbReference type="EMBL" id="FRCS01000010">
    <property type="protein sequence ID" value="SHN44380.1"/>
    <property type="molecule type" value="Genomic_DNA"/>
</dbReference>
<evidence type="ECO:0000259" key="2">
    <source>
        <dbReference type="PROSITE" id="PS50937"/>
    </source>
</evidence>
<dbReference type="Pfam" id="PF13411">
    <property type="entry name" value="MerR_1"/>
    <property type="match status" value="1"/>
</dbReference>
<evidence type="ECO:0000313" key="3">
    <source>
        <dbReference type="EMBL" id="SHN44380.1"/>
    </source>
</evidence>
<dbReference type="OrthoDB" id="9809391at2"/>
<dbReference type="CDD" id="cd00592">
    <property type="entry name" value="HTH_MerR-like"/>
    <property type="match status" value="1"/>
</dbReference>
<organism evidence="3 4">
    <name type="scientific">Cryptosporangium aurantiacum</name>
    <dbReference type="NCBI Taxonomy" id="134849"/>
    <lineage>
        <taxon>Bacteria</taxon>
        <taxon>Bacillati</taxon>
        <taxon>Actinomycetota</taxon>
        <taxon>Actinomycetes</taxon>
        <taxon>Cryptosporangiales</taxon>
        <taxon>Cryptosporangiaceae</taxon>
        <taxon>Cryptosporangium</taxon>
    </lineage>
</organism>
<dbReference type="RefSeq" id="WP_073261303.1">
    <property type="nucleotide sequence ID" value="NZ_FRCS01000010.1"/>
</dbReference>
<keyword evidence="1 3" id="KW-0238">DNA-binding</keyword>